<dbReference type="AlphaFoldDB" id="A0A6C0Y6V0"/>
<name>A0A6C0Y6V0_9GAMM</name>
<accession>A0A6C0Y6V0</accession>
<dbReference type="Proteomes" id="UP000503440">
    <property type="component" value="Plasmid pB18-1"/>
</dbReference>
<evidence type="ECO:0000313" key="2">
    <source>
        <dbReference type="Proteomes" id="UP000503440"/>
    </source>
</evidence>
<evidence type="ECO:0000313" key="1">
    <source>
        <dbReference type="EMBL" id="QIC71830.1"/>
    </source>
</evidence>
<proteinExistence type="predicted"/>
<organism evidence="1 2">
    <name type="scientific">Acinetobacter indicus</name>
    <dbReference type="NCBI Taxonomy" id="756892"/>
    <lineage>
        <taxon>Bacteria</taxon>
        <taxon>Pseudomonadati</taxon>
        <taxon>Pseudomonadota</taxon>
        <taxon>Gammaproteobacteria</taxon>
        <taxon>Moraxellales</taxon>
        <taxon>Moraxellaceae</taxon>
        <taxon>Acinetobacter</taxon>
    </lineage>
</organism>
<reference evidence="1 2" key="1">
    <citation type="submission" date="2019-09" db="EMBL/GenBank/DDBJ databases">
        <title>Non-baumannii Acinetobacter spp. carrying blaNDM-1 isolated in China.</title>
        <authorList>
            <person name="Cui C."/>
            <person name="Chen C."/>
            <person name="Sun J."/>
            <person name="Liu Y."/>
        </authorList>
    </citation>
    <scope>NUCLEOTIDE SEQUENCE [LARGE SCALE GENOMIC DNA]</scope>
    <source>
        <strain evidence="1 2">B18</strain>
        <plasmid evidence="2">pb18-1</plasmid>
    </source>
</reference>
<keyword evidence="1" id="KW-0614">Plasmid</keyword>
<dbReference type="RefSeq" id="WP_163146489.1">
    <property type="nucleotide sequence ID" value="NZ_CP044456.1"/>
</dbReference>
<geneLocation type="plasmid" evidence="2">
    <name>pb18-1</name>
</geneLocation>
<dbReference type="EMBL" id="CP044456">
    <property type="protein sequence ID" value="QIC71830.1"/>
    <property type="molecule type" value="Genomic_DNA"/>
</dbReference>
<gene>
    <name evidence="1" type="ORF">FSC09_15685</name>
</gene>
<sequence length="168" mass="19728">MSKSKEWKMFNLVKACKDCPFKKGMTYLTEQGVLERINDVRHHDRSFTCHKTIDYDAFNELEEIENDIKEELEYLREHGCSHKKLFYKRIELAQEFGLHDAIEKYEATKNDEMYCAGMLILAKKSGFLMNNRALRYAVTSNLLDPDKFIDEDEVYDSVEQAVEAHKNG</sequence>
<protein>
    <submittedName>
        <fullName evidence="1">Uncharacterized protein</fullName>
    </submittedName>
</protein>